<protein>
    <submittedName>
        <fullName evidence="3">Uncharacterized BCR, YnfA/UPF0060 family</fullName>
    </submittedName>
</protein>
<evidence type="ECO:0000313" key="3">
    <source>
        <dbReference type="EMBL" id="STZ02346.1"/>
    </source>
</evidence>
<proteinExistence type="predicted"/>
<accession>A0A378QN69</accession>
<reference evidence="3 5" key="2">
    <citation type="submission" date="2018-06" db="EMBL/GenBank/DDBJ databases">
        <authorList>
            <consortium name="Pathogen Informatics"/>
            <person name="Doyle S."/>
        </authorList>
    </citation>
    <scope>NUCLEOTIDE SEQUENCE [LARGE SCALE GENOMIC DNA]</scope>
    <source>
        <strain evidence="3 5">NCTC11012</strain>
    </source>
</reference>
<keyword evidence="1" id="KW-0472">Membrane</keyword>
<evidence type="ECO:0000313" key="5">
    <source>
        <dbReference type="Proteomes" id="UP000254618"/>
    </source>
</evidence>
<evidence type="ECO:0000313" key="4">
    <source>
        <dbReference type="Proteomes" id="UP000190777"/>
    </source>
</evidence>
<organism evidence="3 5">
    <name type="scientific">Moraxella equi</name>
    <dbReference type="NCBI Taxonomy" id="60442"/>
    <lineage>
        <taxon>Bacteria</taxon>
        <taxon>Pseudomonadati</taxon>
        <taxon>Pseudomonadota</taxon>
        <taxon>Gammaproteobacteria</taxon>
        <taxon>Moraxellales</taxon>
        <taxon>Moraxellaceae</taxon>
        <taxon>Moraxella</taxon>
    </lineage>
</organism>
<name>A0A378QN69_9GAMM</name>
<reference evidence="2 4" key="1">
    <citation type="submission" date="2017-03" db="EMBL/GenBank/DDBJ databases">
        <title>Draft genome sequence of Moraxella equi CCUG 4950T type strain.</title>
        <authorList>
            <person name="Salva-Serra F."/>
            <person name="Engstrom-Jakobsson H."/>
            <person name="Thorell K."/>
            <person name="Jaen-Luchoro D."/>
            <person name="Gonzales-Siles L."/>
            <person name="Karlsson R."/>
            <person name="Yazdan S."/>
            <person name="Boulund F."/>
            <person name="Johnning A."/>
            <person name="Engstrand L."/>
            <person name="Kristiansson E."/>
            <person name="Moore E."/>
        </authorList>
    </citation>
    <scope>NUCLEOTIDE SEQUENCE [LARGE SCALE GENOMIC DNA]</scope>
    <source>
        <strain evidence="2 4">CCUG 4950</strain>
    </source>
</reference>
<dbReference type="RefSeq" id="WP_079323953.1">
    <property type="nucleotide sequence ID" value="NZ_MXAP01000009.1"/>
</dbReference>
<evidence type="ECO:0000256" key="1">
    <source>
        <dbReference type="SAM" id="Phobius"/>
    </source>
</evidence>
<keyword evidence="4" id="KW-1185">Reference proteome</keyword>
<dbReference type="AlphaFoldDB" id="A0A378QN69"/>
<dbReference type="GO" id="GO:0016020">
    <property type="term" value="C:membrane"/>
    <property type="evidence" value="ECO:0007669"/>
    <property type="project" value="InterPro"/>
</dbReference>
<keyword evidence="1" id="KW-0812">Transmembrane</keyword>
<evidence type="ECO:0000313" key="2">
    <source>
        <dbReference type="EMBL" id="OPH40121.1"/>
    </source>
</evidence>
<dbReference type="EMBL" id="UGQF01000001">
    <property type="protein sequence ID" value="STZ02346.1"/>
    <property type="molecule type" value="Genomic_DNA"/>
</dbReference>
<sequence length="63" mass="6838">MSPLAFVHLLILHPDASGKIYVMYGGAYVAAALAWLKISLTAWGMAGGFMVPLRVLIIIVRPR</sequence>
<dbReference type="Proteomes" id="UP000254618">
    <property type="component" value="Unassembled WGS sequence"/>
</dbReference>
<dbReference type="Pfam" id="PF02694">
    <property type="entry name" value="UPF0060"/>
    <property type="match status" value="1"/>
</dbReference>
<dbReference type="InterPro" id="IPR003844">
    <property type="entry name" value="UPF0060"/>
</dbReference>
<feature type="transmembrane region" description="Helical" evidence="1">
    <location>
        <begin position="42"/>
        <end position="60"/>
    </location>
</feature>
<dbReference type="Proteomes" id="UP000190777">
    <property type="component" value="Unassembled WGS sequence"/>
</dbReference>
<dbReference type="EMBL" id="MXAP01000009">
    <property type="protein sequence ID" value="OPH40121.1"/>
    <property type="molecule type" value="Genomic_DNA"/>
</dbReference>
<gene>
    <name evidence="3" type="primary">ynfA</name>
    <name evidence="2" type="ORF">B5J93_00690</name>
    <name evidence="3" type="ORF">NCTC11012_00571</name>
</gene>
<keyword evidence="1" id="KW-1133">Transmembrane helix</keyword>